<dbReference type="RefSeq" id="XP_066920991.1">
    <property type="nucleotide sequence ID" value="XM_067064890.1"/>
</dbReference>
<keyword evidence="2" id="KW-1185">Reference proteome</keyword>
<evidence type="ECO:0000313" key="2">
    <source>
        <dbReference type="Proteomes" id="UP000594262"/>
    </source>
</evidence>
<dbReference type="EnsemblMetazoa" id="CLYHEMT019507.1">
    <property type="protein sequence ID" value="CLYHEMP019507.1"/>
    <property type="gene ID" value="CLYHEMG019507"/>
</dbReference>
<accession>A0A7M5X8C3</accession>
<reference evidence="1" key="1">
    <citation type="submission" date="2021-01" db="UniProtKB">
        <authorList>
            <consortium name="EnsemblMetazoa"/>
        </authorList>
    </citation>
    <scope>IDENTIFICATION</scope>
</reference>
<sequence>MTSEQNEFVMIDSIPFYFTQPKEILHKLQAEFTELLKGVLGDDLLAIHPVGSGAIPDMPGTPVIDLAMFMKNFPPTEEQKTKLKEVGIEVLFDPAPHSDQDVFFMSTNKECGIHFLKYDNEWVKGALAFVQYLTQNEAPFNKYRQTKLQGAAMQ</sequence>
<name>A0A7M5X8C3_9CNID</name>
<evidence type="ECO:0000313" key="1">
    <source>
        <dbReference type="EnsemblMetazoa" id="CLYHEMP019507.1"/>
    </source>
</evidence>
<dbReference type="Proteomes" id="UP000594262">
    <property type="component" value="Unplaced"/>
</dbReference>
<organism evidence="1 2">
    <name type="scientific">Clytia hemisphaerica</name>
    <dbReference type="NCBI Taxonomy" id="252671"/>
    <lineage>
        <taxon>Eukaryota</taxon>
        <taxon>Metazoa</taxon>
        <taxon>Cnidaria</taxon>
        <taxon>Hydrozoa</taxon>
        <taxon>Hydroidolina</taxon>
        <taxon>Leptothecata</taxon>
        <taxon>Obeliida</taxon>
        <taxon>Clytiidae</taxon>
        <taxon>Clytia</taxon>
    </lineage>
</organism>
<dbReference type="Pfam" id="PF04229">
    <property type="entry name" value="GrpB"/>
    <property type="match status" value="1"/>
</dbReference>
<dbReference type="Gene3D" id="3.30.460.10">
    <property type="entry name" value="Beta Polymerase, domain 2"/>
    <property type="match status" value="1"/>
</dbReference>
<protein>
    <submittedName>
        <fullName evidence="1">Uncharacterized protein</fullName>
    </submittedName>
</protein>
<dbReference type="InterPro" id="IPR007344">
    <property type="entry name" value="GrpB/CoaE"/>
</dbReference>
<dbReference type="InterPro" id="IPR043519">
    <property type="entry name" value="NT_sf"/>
</dbReference>
<dbReference type="SUPFAM" id="SSF81301">
    <property type="entry name" value="Nucleotidyltransferase"/>
    <property type="match status" value="1"/>
</dbReference>
<proteinExistence type="predicted"/>
<dbReference type="PANTHER" id="PTHR34822">
    <property type="entry name" value="GRPB DOMAIN PROTEIN (AFU_ORTHOLOGUE AFUA_1G01530)"/>
    <property type="match status" value="1"/>
</dbReference>
<dbReference type="GeneID" id="136808360"/>
<dbReference type="AlphaFoldDB" id="A0A7M5X8C3"/>
<dbReference type="PANTHER" id="PTHR34822:SF1">
    <property type="entry name" value="GRPB FAMILY PROTEIN"/>
    <property type="match status" value="1"/>
</dbReference>